<evidence type="ECO:0000256" key="2">
    <source>
        <dbReference type="RuleBase" id="RU362119"/>
    </source>
</evidence>
<dbReference type="Pfam" id="PF02872">
    <property type="entry name" value="5_nucleotid_C"/>
    <property type="match status" value="1"/>
</dbReference>
<organism evidence="5 6">
    <name type="scientific">Salinithrix halophila</name>
    <dbReference type="NCBI Taxonomy" id="1485204"/>
    <lineage>
        <taxon>Bacteria</taxon>
        <taxon>Bacillati</taxon>
        <taxon>Bacillota</taxon>
        <taxon>Bacilli</taxon>
        <taxon>Bacillales</taxon>
        <taxon>Thermoactinomycetaceae</taxon>
        <taxon>Salinithrix</taxon>
    </lineage>
</organism>
<dbReference type="Pfam" id="PF00149">
    <property type="entry name" value="Metallophos"/>
    <property type="match status" value="1"/>
</dbReference>
<dbReference type="RefSeq" id="WP_380703166.1">
    <property type="nucleotide sequence ID" value="NZ_JBHSAP010000007.1"/>
</dbReference>
<keyword evidence="2" id="KW-0378">Hydrolase</keyword>
<dbReference type="PRINTS" id="PR01607">
    <property type="entry name" value="APYRASEFAMLY"/>
</dbReference>
<evidence type="ECO:0000313" key="5">
    <source>
        <dbReference type="EMBL" id="MFC4076377.1"/>
    </source>
</evidence>
<feature type="signal peptide" evidence="2">
    <location>
        <begin position="1"/>
        <end position="22"/>
    </location>
</feature>
<evidence type="ECO:0000256" key="1">
    <source>
        <dbReference type="ARBA" id="ARBA00022729"/>
    </source>
</evidence>
<protein>
    <submittedName>
        <fullName evidence="5">Bifunctional metallophosphatase/5'-nucleotidase</fullName>
    </submittedName>
</protein>
<proteinExistence type="inferred from homology"/>
<accession>A0ABV8JHV0</accession>
<sequence>MRIKWKWMRASLGALLCAVAVAAPTGAVDASTKKHPKPVNVQLLALNDFHGQLNVSKTVNGKPAGRADYLASHLKQREAENKNTLMVHAGDMVGASAPVSALMQDEPTIEVLNKLDFDVGTVGNHEFDEGVKEMMRLIYGGRHEKTGYFKGADFPYTAANVVSAKTKSPILPPHVIKRVKGVPIGFIGVVTKETPSIVTPDGVKGVKFTDETKAINREVKKLKKKGVRAIVVLAHEGGFQDQQTNQMEGPIVRIAKDVNDEVDVIVAGHSHSYLNGTVDGKLVVQSYSSGAAFSDIDLTLDRRTRDIVKKKAEVVTTFQEGWKPDPAVAEIVSRYEKKVAPIINEEVGTAAKTLTREPTPAGESPLGNLVADAQRWKMKTDFAFMNPGGIRSDLEAGKVTWGDLYTMQPFNNDLVTMKLTGEQLKRLLNQQWQADRTRLLQISGLSYTWDPSRPLGDRVTELKKTDGTPITDGETYSVTANSFIASGGDAFTVFKEGTDKVVGPVDLDALVEYIKQLPQPFSADIEGRIKKAGN</sequence>
<dbReference type="InterPro" id="IPR004843">
    <property type="entry name" value="Calcineurin-like_PHP"/>
</dbReference>
<feature type="chain" id="PRO_5044963170" evidence="2">
    <location>
        <begin position="23"/>
        <end position="534"/>
    </location>
</feature>
<name>A0ABV8JHV0_9BACL</name>
<evidence type="ECO:0000259" key="3">
    <source>
        <dbReference type="Pfam" id="PF00149"/>
    </source>
</evidence>
<dbReference type="InterPro" id="IPR006146">
    <property type="entry name" value="5'-Nucleotdase_CS"/>
</dbReference>
<dbReference type="PANTHER" id="PTHR11575:SF24">
    <property type="entry name" value="5'-NUCLEOTIDASE"/>
    <property type="match status" value="1"/>
</dbReference>
<dbReference type="SUPFAM" id="SSF56300">
    <property type="entry name" value="Metallo-dependent phosphatases"/>
    <property type="match status" value="1"/>
</dbReference>
<evidence type="ECO:0000313" key="6">
    <source>
        <dbReference type="Proteomes" id="UP001595843"/>
    </source>
</evidence>
<keyword evidence="1 2" id="KW-0732">Signal</keyword>
<dbReference type="PROSITE" id="PS00786">
    <property type="entry name" value="5_NUCLEOTIDASE_2"/>
    <property type="match status" value="1"/>
</dbReference>
<keyword evidence="6" id="KW-1185">Reference proteome</keyword>
<dbReference type="Gene3D" id="3.60.21.10">
    <property type="match status" value="1"/>
</dbReference>
<reference evidence="6" key="1">
    <citation type="journal article" date="2019" name="Int. J. Syst. Evol. Microbiol.">
        <title>The Global Catalogue of Microorganisms (GCM) 10K type strain sequencing project: providing services to taxonomists for standard genome sequencing and annotation.</title>
        <authorList>
            <consortium name="The Broad Institute Genomics Platform"/>
            <consortium name="The Broad Institute Genome Sequencing Center for Infectious Disease"/>
            <person name="Wu L."/>
            <person name="Ma J."/>
        </authorList>
    </citation>
    <scope>NUCLEOTIDE SEQUENCE [LARGE SCALE GENOMIC DNA]</scope>
    <source>
        <strain evidence="6">IBRC-M 10813</strain>
    </source>
</reference>
<gene>
    <name evidence="5" type="ORF">ACFOUO_06080</name>
</gene>
<comment type="caution">
    <text evidence="5">The sequence shown here is derived from an EMBL/GenBank/DDBJ whole genome shotgun (WGS) entry which is preliminary data.</text>
</comment>
<feature type="domain" description="Calcineurin-like phosphoesterase" evidence="3">
    <location>
        <begin position="43"/>
        <end position="273"/>
    </location>
</feature>
<feature type="domain" description="5'-Nucleotidase C-terminal" evidence="4">
    <location>
        <begin position="347"/>
        <end position="496"/>
    </location>
</feature>
<dbReference type="PANTHER" id="PTHR11575">
    <property type="entry name" value="5'-NUCLEOTIDASE-RELATED"/>
    <property type="match status" value="1"/>
</dbReference>
<dbReference type="InterPro" id="IPR036907">
    <property type="entry name" value="5'-Nucleotdase_C_sf"/>
</dbReference>
<dbReference type="SUPFAM" id="SSF55816">
    <property type="entry name" value="5'-nucleotidase (syn. UDP-sugar hydrolase), C-terminal domain"/>
    <property type="match status" value="1"/>
</dbReference>
<evidence type="ECO:0000259" key="4">
    <source>
        <dbReference type="Pfam" id="PF02872"/>
    </source>
</evidence>
<dbReference type="InterPro" id="IPR029052">
    <property type="entry name" value="Metallo-depent_PP-like"/>
</dbReference>
<dbReference type="Gene3D" id="3.90.780.10">
    <property type="entry name" value="5'-Nucleotidase, C-terminal domain"/>
    <property type="match status" value="1"/>
</dbReference>
<dbReference type="EMBL" id="JBHSAP010000007">
    <property type="protein sequence ID" value="MFC4076377.1"/>
    <property type="molecule type" value="Genomic_DNA"/>
</dbReference>
<comment type="similarity">
    <text evidence="2">Belongs to the 5'-nucleotidase family.</text>
</comment>
<dbReference type="InterPro" id="IPR008334">
    <property type="entry name" value="5'-Nucleotdase_C"/>
</dbReference>
<keyword evidence="2" id="KW-0547">Nucleotide-binding</keyword>
<dbReference type="InterPro" id="IPR006179">
    <property type="entry name" value="5_nucleotidase/apyrase"/>
</dbReference>
<dbReference type="Proteomes" id="UP001595843">
    <property type="component" value="Unassembled WGS sequence"/>
</dbReference>